<dbReference type="Proteomes" id="UP000601435">
    <property type="component" value="Unassembled WGS sequence"/>
</dbReference>
<comment type="caution">
    <text evidence="2">The sequence shown here is derived from an EMBL/GenBank/DDBJ whole genome shotgun (WGS) entry which is preliminary data.</text>
</comment>
<sequence>MAFRRDPGPGRAGHLSPRPARPYASSASRHGTEAASTSRGRWHATPLARRDGTIQTRRCCCHHLCLQRSCASSSGWTIPTQCACWEFARWTRNISGRLFACDWCLLPLYLQHQSCFA</sequence>
<keyword evidence="3" id="KW-1185">Reference proteome</keyword>
<organism evidence="2 3">
    <name type="scientific">Symbiodinium necroappetens</name>
    <dbReference type="NCBI Taxonomy" id="1628268"/>
    <lineage>
        <taxon>Eukaryota</taxon>
        <taxon>Sar</taxon>
        <taxon>Alveolata</taxon>
        <taxon>Dinophyceae</taxon>
        <taxon>Suessiales</taxon>
        <taxon>Symbiodiniaceae</taxon>
        <taxon>Symbiodinium</taxon>
    </lineage>
</organism>
<evidence type="ECO:0000313" key="2">
    <source>
        <dbReference type="EMBL" id="CAE7153141.1"/>
    </source>
</evidence>
<gene>
    <name evidence="2" type="ORF">SNEC2469_LOCUS220</name>
</gene>
<name>A0A812ITQ9_9DINO</name>
<evidence type="ECO:0000256" key="1">
    <source>
        <dbReference type="SAM" id="MobiDB-lite"/>
    </source>
</evidence>
<feature type="region of interest" description="Disordered" evidence="1">
    <location>
        <begin position="1"/>
        <end position="49"/>
    </location>
</feature>
<dbReference type="EMBL" id="CAJNJA010000338">
    <property type="protein sequence ID" value="CAE7153141.1"/>
    <property type="molecule type" value="Genomic_DNA"/>
</dbReference>
<reference evidence="2" key="1">
    <citation type="submission" date="2021-02" db="EMBL/GenBank/DDBJ databases">
        <authorList>
            <person name="Dougan E. K."/>
            <person name="Rhodes N."/>
            <person name="Thang M."/>
            <person name="Chan C."/>
        </authorList>
    </citation>
    <scope>NUCLEOTIDE SEQUENCE</scope>
</reference>
<feature type="compositionally biased region" description="Polar residues" evidence="1">
    <location>
        <begin position="25"/>
        <end position="39"/>
    </location>
</feature>
<evidence type="ECO:0000313" key="3">
    <source>
        <dbReference type="Proteomes" id="UP000601435"/>
    </source>
</evidence>
<protein>
    <submittedName>
        <fullName evidence="2">Uncharacterized protein</fullName>
    </submittedName>
</protein>
<proteinExistence type="predicted"/>
<accession>A0A812ITQ9</accession>
<dbReference type="AlphaFoldDB" id="A0A812ITQ9"/>